<dbReference type="SUPFAM" id="SSF47050">
    <property type="entry name" value="VHP, Villin headpiece domain"/>
    <property type="match status" value="1"/>
</dbReference>
<dbReference type="InterPro" id="IPR051618">
    <property type="entry name" value="Actin-binding_LIM"/>
</dbReference>
<evidence type="ECO:0000313" key="2">
    <source>
        <dbReference type="EMBL" id="KAK7017132.1"/>
    </source>
</evidence>
<dbReference type="PANTHER" id="PTHR24213">
    <property type="entry name" value="ACTIN-BINDING LIM PROTEIN"/>
    <property type="match status" value="1"/>
</dbReference>
<dbReference type="Gene3D" id="1.10.950.10">
    <property type="entry name" value="Villin headpiece domain"/>
    <property type="match status" value="1"/>
</dbReference>
<proteinExistence type="predicted"/>
<dbReference type="PROSITE" id="PS51089">
    <property type="entry name" value="HP"/>
    <property type="match status" value="1"/>
</dbReference>
<reference evidence="2 3" key="1">
    <citation type="submission" date="2023-11" db="EMBL/GenBank/DDBJ databases">
        <title>Halocaridina rubra genome assembly.</title>
        <authorList>
            <person name="Smith C."/>
        </authorList>
    </citation>
    <scope>NUCLEOTIDE SEQUENCE [LARGE SCALE GENOMIC DNA]</scope>
    <source>
        <strain evidence="2">EP-1</strain>
        <tissue evidence="2">Whole</tissue>
    </source>
</reference>
<protein>
    <submittedName>
        <fullName evidence="2">Actin-binding LIM protein 3</fullName>
    </submittedName>
</protein>
<dbReference type="PANTHER" id="PTHR24213:SF9">
    <property type="entry name" value="UNCOORDINATED 115A, ISOFORM B-RELATED"/>
    <property type="match status" value="1"/>
</dbReference>
<dbReference type="AlphaFoldDB" id="A0AAN8WM57"/>
<dbReference type="Pfam" id="PF02209">
    <property type="entry name" value="VHP"/>
    <property type="match status" value="1"/>
</dbReference>
<comment type="caution">
    <text evidence="2">The sequence shown here is derived from an EMBL/GenBank/DDBJ whole genome shotgun (WGS) entry which is preliminary data.</text>
</comment>
<dbReference type="GO" id="GO:0030032">
    <property type="term" value="P:lamellipodium assembly"/>
    <property type="evidence" value="ECO:0007669"/>
    <property type="project" value="TreeGrafter"/>
</dbReference>
<name>A0AAN8WM57_HALRR</name>
<dbReference type="GO" id="GO:0007010">
    <property type="term" value="P:cytoskeleton organization"/>
    <property type="evidence" value="ECO:0007669"/>
    <property type="project" value="InterPro"/>
</dbReference>
<dbReference type="Proteomes" id="UP001381693">
    <property type="component" value="Unassembled WGS sequence"/>
</dbReference>
<feature type="domain" description="HP" evidence="1">
    <location>
        <begin position="6"/>
        <end position="71"/>
    </location>
</feature>
<gene>
    <name evidence="2" type="primary">ABLIM3</name>
    <name evidence="2" type="ORF">SK128_012259</name>
</gene>
<organism evidence="2 3">
    <name type="scientific">Halocaridina rubra</name>
    <name type="common">Hawaiian red shrimp</name>
    <dbReference type="NCBI Taxonomy" id="373956"/>
    <lineage>
        <taxon>Eukaryota</taxon>
        <taxon>Metazoa</taxon>
        <taxon>Ecdysozoa</taxon>
        <taxon>Arthropoda</taxon>
        <taxon>Crustacea</taxon>
        <taxon>Multicrustacea</taxon>
        <taxon>Malacostraca</taxon>
        <taxon>Eumalacostraca</taxon>
        <taxon>Eucarida</taxon>
        <taxon>Decapoda</taxon>
        <taxon>Pleocyemata</taxon>
        <taxon>Caridea</taxon>
        <taxon>Atyoidea</taxon>
        <taxon>Atyidae</taxon>
        <taxon>Halocaridina</taxon>
    </lineage>
</organism>
<dbReference type="SMART" id="SM00153">
    <property type="entry name" value="VHP"/>
    <property type="match status" value="1"/>
</dbReference>
<keyword evidence="3" id="KW-1185">Reference proteome</keyword>
<sequence>MHHMSSEPPKIYPAHLLLVSNYRLPNDVDRCHLERHLSDTDFEMVFHMSRMDFYRLPEWRRNDLKRRAKLF</sequence>
<dbReference type="FunFam" id="1.10.950.10:FF:000001">
    <property type="entry name" value="actin-binding LIM protein 1 isoform X2"/>
    <property type="match status" value="1"/>
</dbReference>
<dbReference type="InterPro" id="IPR036886">
    <property type="entry name" value="Villin_headpiece_dom_sf"/>
</dbReference>
<evidence type="ECO:0000313" key="3">
    <source>
        <dbReference type="Proteomes" id="UP001381693"/>
    </source>
</evidence>
<dbReference type="GO" id="GO:0051015">
    <property type="term" value="F:actin filament binding"/>
    <property type="evidence" value="ECO:0007669"/>
    <property type="project" value="TreeGrafter"/>
</dbReference>
<evidence type="ECO:0000259" key="1">
    <source>
        <dbReference type="PROSITE" id="PS51089"/>
    </source>
</evidence>
<dbReference type="GO" id="GO:0015629">
    <property type="term" value="C:actin cytoskeleton"/>
    <property type="evidence" value="ECO:0007669"/>
    <property type="project" value="TreeGrafter"/>
</dbReference>
<accession>A0AAN8WM57</accession>
<dbReference type="InterPro" id="IPR003128">
    <property type="entry name" value="Villin_headpiece"/>
</dbReference>
<dbReference type="EMBL" id="JAXCGZ010023092">
    <property type="protein sequence ID" value="KAK7017132.1"/>
    <property type="molecule type" value="Genomic_DNA"/>
</dbReference>